<dbReference type="GO" id="GO:0016020">
    <property type="term" value="C:membrane"/>
    <property type="evidence" value="ECO:0007669"/>
    <property type="project" value="GOC"/>
</dbReference>
<dbReference type="PANTHER" id="PTHR10566">
    <property type="entry name" value="CHAPERONE-ACTIVITY OF BC1 COMPLEX CABC1 -RELATED"/>
    <property type="match status" value="1"/>
</dbReference>
<reference evidence="3 4" key="1">
    <citation type="journal article" date="2018" name="Front. Plant Sci.">
        <title>Red Clover (Trifolium pratense) and Zigzag Clover (T. medium) - A Picture of Genomic Similarities and Differences.</title>
        <authorList>
            <person name="Dluhosova J."/>
            <person name="Istvanek J."/>
            <person name="Nedelnik J."/>
            <person name="Repkova J."/>
        </authorList>
    </citation>
    <scope>NUCLEOTIDE SEQUENCE [LARGE SCALE GENOMIC DNA]</scope>
    <source>
        <strain evidence="4">cv. 10/8</strain>
        <tissue evidence="3">Leaf</tissue>
    </source>
</reference>
<dbReference type="InterPro" id="IPR011009">
    <property type="entry name" value="Kinase-like_dom_sf"/>
</dbReference>
<dbReference type="Pfam" id="PF03109">
    <property type="entry name" value="ABC1"/>
    <property type="match status" value="1"/>
</dbReference>
<dbReference type="GO" id="GO:0046467">
    <property type="term" value="P:membrane lipid biosynthetic process"/>
    <property type="evidence" value="ECO:0007669"/>
    <property type="project" value="TreeGrafter"/>
</dbReference>
<evidence type="ECO:0000313" key="4">
    <source>
        <dbReference type="Proteomes" id="UP000265520"/>
    </source>
</evidence>
<organism evidence="3 4">
    <name type="scientific">Trifolium medium</name>
    <dbReference type="NCBI Taxonomy" id="97028"/>
    <lineage>
        <taxon>Eukaryota</taxon>
        <taxon>Viridiplantae</taxon>
        <taxon>Streptophyta</taxon>
        <taxon>Embryophyta</taxon>
        <taxon>Tracheophyta</taxon>
        <taxon>Spermatophyta</taxon>
        <taxon>Magnoliopsida</taxon>
        <taxon>eudicotyledons</taxon>
        <taxon>Gunneridae</taxon>
        <taxon>Pentapetalae</taxon>
        <taxon>rosids</taxon>
        <taxon>fabids</taxon>
        <taxon>Fabales</taxon>
        <taxon>Fabaceae</taxon>
        <taxon>Papilionoideae</taxon>
        <taxon>50 kb inversion clade</taxon>
        <taxon>NPAAA clade</taxon>
        <taxon>Hologalegina</taxon>
        <taxon>IRL clade</taxon>
        <taxon>Trifolieae</taxon>
        <taxon>Trifolium</taxon>
    </lineage>
</organism>
<feature type="domain" description="ABC1 atypical kinase-like" evidence="2">
    <location>
        <begin position="3"/>
        <end position="63"/>
    </location>
</feature>
<keyword evidence="3" id="KW-0418">Kinase</keyword>
<name>A0A392S1R3_9FABA</name>
<dbReference type="GO" id="GO:0016301">
    <property type="term" value="F:kinase activity"/>
    <property type="evidence" value="ECO:0007669"/>
    <property type="project" value="UniProtKB-KW"/>
</dbReference>
<evidence type="ECO:0000313" key="3">
    <source>
        <dbReference type="EMBL" id="MCI42327.1"/>
    </source>
</evidence>
<comment type="similarity">
    <text evidence="1">Belongs to the protein kinase superfamily. ADCK protein kinase family.</text>
</comment>
<protein>
    <submittedName>
        <fullName evidence="3">Putative aarF domain-containing protein kinase chloroplastic-like</fullName>
    </submittedName>
</protein>
<dbReference type="PANTHER" id="PTHR10566:SF127">
    <property type="entry name" value="ABC TRANSPORTER-LIKE PROTEIN"/>
    <property type="match status" value="1"/>
</dbReference>
<dbReference type="SUPFAM" id="SSF56112">
    <property type="entry name" value="Protein kinase-like (PK-like)"/>
    <property type="match status" value="1"/>
</dbReference>
<keyword evidence="4" id="KW-1185">Reference proteome</keyword>
<accession>A0A392S1R3</accession>
<proteinExistence type="inferred from homology"/>
<comment type="caution">
    <text evidence="3">The sequence shown here is derived from an EMBL/GenBank/DDBJ whole genome shotgun (WGS) entry which is preliminary data.</text>
</comment>
<keyword evidence="3" id="KW-0808">Transferase</keyword>
<dbReference type="GO" id="GO:1901031">
    <property type="term" value="P:regulation of response to reactive oxygen species"/>
    <property type="evidence" value="ECO:0007669"/>
    <property type="project" value="TreeGrafter"/>
</dbReference>
<dbReference type="EMBL" id="LXQA010303110">
    <property type="protein sequence ID" value="MCI42327.1"/>
    <property type="molecule type" value="Genomic_DNA"/>
</dbReference>
<dbReference type="AlphaFoldDB" id="A0A392S1R3"/>
<dbReference type="InterPro" id="IPR004147">
    <property type="entry name" value="ABC1_dom"/>
</dbReference>
<sequence>MAIVEEELGAPIAGIFDQFDYEPIAAASLGQVHRARLRGQEVVIKVQRPGLKDLFDIDLKNLR</sequence>
<evidence type="ECO:0000259" key="2">
    <source>
        <dbReference type="Pfam" id="PF03109"/>
    </source>
</evidence>
<dbReference type="InterPro" id="IPR050154">
    <property type="entry name" value="UbiB_kinase"/>
</dbReference>
<evidence type="ECO:0000256" key="1">
    <source>
        <dbReference type="ARBA" id="ARBA00009670"/>
    </source>
</evidence>
<feature type="non-terminal residue" evidence="3">
    <location>
        <position position="63"/>
    </location>
</feature>
<dbReference type="Proteomes" id="UP000265520">
    <property type="component" value="Unassembled WGS sequence"/>
</dbReference>